<evidence type="ECO:0000256" key="2">
    <source>
        <dbReference type="ARBA" id="ARBA00022829"/>
    </source>
</evidence>
<dbReference type="InterPro" id="IPR003115">
    <property type="entry name" value="ParB_N"/>
</dbReference>
<comment type="similarity">
    <text evidence="1">Belongs to the ParB family.</text>
</comment>
<feature type="domain" description="ParB-like N-terminal" evidence="4">
    <location>
        <begin position="28"/>
        <end position="117"/>
    </location>
</feature>
<dbReference type="InterPro" id="IPR036086">
    <property type="entry name" value="ParB/Sulfiredoxin_sf"/>
</dbReference>
<gene>
    <name evidence="5" type="ORF">ACCQ42_07065</name>
</gene>
<dbReference type="EMBL" id="JBGMEF010000023">
    <property type="protein sequence ID" value="MFO3667529.1"/>
    <property type="molecule type" value="Genomic_DNA"/>
</dbReference>
<keyword evidence="2" id="KW-0159">Chromosome partition</keyword>
<comment type="caution">
    <text evidence="5">The sequence shown here is derived from an EMBL/GenBank/DDBJ whole genome shotgun (WGS) entry which is preliminary data.</text>
</comment>
<dbReference type="InterPro" id="IPR041468">
    <property type="entry name" value="HTH_ParB/Spo0J"/>
</dbReference>
<dbReference type="SMART" id="SM00470">
    <property type="entry name" value="ParB"/>
    <property type="match status" value="1"/>
</dbReference>
<dbReference type="PANTHER" id="PTHR33375:SF1">
    <property type="entry name" value="CHROMOSOME-PARTITIONING PROTEIN PARB-RELATED"/>
    <property type="match status" value="1"/>
</dbReference>
<reference evidence="5 6" key="1">
    <citation type="journal article" date="2025" name="Anaerobe">
        <title>Description of Anaerococcus kampingiae sp. nov., Anaerococcus groningensis sp. nov., Anaerococcus martiniensis sp. nov., and Anaerococcus cruorum sp. nov., isolated from human clinical specimens.</title>
        <authorList>
            <person name="Boiten K.E."/>
            <person name="Meijer J."/>
            <person name="van Wezel E.M."/>
            <person name="Veloo A.C.M."/>
        </authorList>
    </citation>
    <scope>NUCLEOTIDE SEQUENCE [LARGE SCALE GENOMIC DNA]</scope>
    <source>
        <strain evidence="5 6">ENR0874</strain>
    </source>
</reference>
<evidence type="ECO:0000313" key="5">
    <source>
        <dbReference type="EMBL" id="MFO3667529.1"/>
    </source>
</evidence>
<evidence type="ECO:0000256" key="1">
    <source>
        <dbReference type="ARBA" id="ARBA00006295"/>
    </source>
</evidence>
<dbReference type="InterPro" id="IPR004437">
    <property type="entry name" value="ParB/RepB/Spo0J"/>
</dbReference>
<dbReference type="SUPFAM" id="SSF110849">
    <property type="entry name" value="ParB/Sulfiredoxin"/>
    <property type="match status" value="1"/>
</dbReference>
<dbReference type="NCBIfam" id="TIGR00180">
    <property type="entry name" value="parB_part"/>
    <property type="match status" value="1"/>
</dbReference>
<keyword evidence="6" id="KW-1185">Reference proteome</keyword>
<dbReference type="CDD" id="cd16393">
    <property type="entry name" value="SPO0J_N"/>
    <property type="match status" value="1"/>
</dbReference>
<evidence type="ECO:0000313" key="6">
    <source>
        <dbReference type="Proteomes" id="UP001637994"/>
    </source>
</evidence>
<proteinExistence type="inferred from homology"/>
<dbReference type="Gene3D" id="1.10.10.2830">
    <property type="match status" value="1"/>
</dbReference>
<dbReference type="Proteomes" id="UP001637994">
    <property type="component" value="Unassembled WGS sequence"/>
</dbReference>
<name>A0ABW9ME18_9FIRM</name>
<dbReference type="Gene3D" id="3.90.1530.30">
    <property type="match status" value="1"/>
</dbReference>
<dbReference type="RefSeq" id="WP_410035769.1">
    <property type="nucleotide sequence ID" value="NZ_JBGMEF010000023.1"/>
</dbReference>
<dbReference type="Pfam" id="PF17762">
    <property type="entry name" value="HTH_ParB"/>
    <property type="match status" value="1"/>
</dbReference>
<evidence type="ECO:0000256" key="3">
    <source>
        <dbReference type="SAM" id="MobiDB-lite"/>
    </source>
</evidence>
<dbReference type="InterPro" id="IPR050336">
    <property type="entry name" value="Chromosome_partition/occlusion"/>
</dbReference>
<organism evidence="5 6">
    <name type="scientific">Anaerococcus kampingae</name>
    <dbReference type="NCBI Taxonomy" id="3115614"/>
    <lineage>
        <taxon>Bacteria</taxon>
        <taxon>Bacillati</taxon>
        <taxon>Bacillota</taxon>
        <taxon>Tissierellia</taxon>
        <taxon>Tissierellales</taxon>
        <taxon>Peptoniphilaceae</taxon>
        <taxon>Anaerococcus</taxon>
    </lineage>
</organism>
<dbReference type="PANTHER" id="PTHR33375">
    <property type="entry name" value="CHROMOSOME-PARTITIONING PROTEIN PARB-RELATED"/>
    <property type="match status" value="1"/>
</dbReference>
<accession>A0ABW9ME18</accession>
<protein>
    <submittedName>
        <fullName evidence="5">ParB/RepB/Spo0J family partition protein</fullName>
    </submittedName>
</protein>
<dbReference type="SUPFAM" id="SSF109709">
    <property type="entry name" value="KorB DNA-binding domain-like"/>
    <property type="match status" value="1"/>
</dbReference>
<evidence type="ECO:0000259" key="4">
    <source>
        <dbReference type="SMART" id="SM00470"/>
    </source>
</evidence>
<sequence length="311" mass="35795">MNKKRSLGRGLSSLIPDAKDTNHEGRIIKVSLDKIKAREGQPRKTFDQKGLEDLARSIKEYGLLNPISLSKAGDHYEILAGERRYRASLLNGATEIEAIIKDYEDKDIEILSLIENVQREDLSSIEEATAYKKLYETYNLTQDQIAEKMGKSRSYIANTMRLLKLEVSEKEALNKGEISSSQARSLLSLKDEDDRKKALEDYKNKKTVVREVEELSRAKADKPSKEESPKTLENEKHKGKYLDLSKDSKDTKEEKLPNLDQLLFDDFEEKFMDKLSTKVSIKKDKDTYRLVIDCYSIEDLENIYKRLGEDD</sequence>
<dbReference type="Pfam" id="PF02195">
    <property type="entry name" value="ParB_N"/>
    <property type="match status" value="1"/>
</dbReference>
<feature type="region of interest" description="Disordered" evidence="3">
    <location>
        <begin position="214"/>
        <end position="255"/>
    </location>
</feature>